<evidence type="ECO:0000313" key="1">
    <source>
        <dbReference type="EMBL" id="XAY05645.1"/>
    </source>
</evidence>
<dbReference type="AlphaFoldDB" id="A0AAU7AVM7"/>
<accession>A0AAU7AVM7</accession>
<dbReference type="InterPro" id="IPR043737">
    <property type="entry name" value="DUF5682"/>
</dbReference>
<organism evidence="1">
    <name type="scientific">Paraconexibacter sp. AEG42_29</name>
    <dbReference type="NCBI Taxonomy" id="2997339"/>
    <lineage>
        <taxon>Bacteria</taxon>
        <taxon>Bacillati</taxon>
        <taxon>Actinomycetota</taxon>
        <taxon>Thermoleophilia</taxon>
        <taxon>Solirubrobacterales</taxon>
        <taxon>Paraconexibacteraceae</taxon>
        <taxon>Paraconexibacter</taxon>
    </lineage>
</organism>
<dbReference type="Pfam" id="PF18934">
    <property type="entry name" value="DUF5682"/>
    <property type="match status" value="1"/>
</dbReference>
<dbReference type="EMBL" id="CP114014">
    <property type="protein sequence ID" value="XAY05645.1"/>
    <property type="molecule type" value="Genomic_DNA"/>
</dbReference>
<protein>
    <submittedName>
        <fullName evidence="1">Uncharacterized protein</fullName>
    </submittedName>
</protein>
<sequence>MPATFIGVRHHSPACARLVRDVIRDLRPAHVLIEGPSDMNDRLDELLLGHGLPVAVFTSYRDDERHHASWSPLCEHSPEWIALTEGRAAGADVRFIDLPAWHPAFASLTNRYSDAELRHARAIERLCEEFAVDNVDTLWDHLFEIDPDAQLADTLDAYFDLVRGDAVASGEDGAREAFMARWVDAAVADAGERPVVVVTGGFHRPALVAAAGAGAGAGAAGGTGGWPDVPAFPPGAVGGSYLVPFSFKRLDAFDGYQSGMPSPRYYQRLWEAGPDAAGDEIMRSVVRRLRDRRQPVSTADLVAARTLAGGLARLRGHRHPGRADVLDALVGALVSDALDRPPPWTSRGRIAAGTDPVIVEMVAALAGDVVGRLHPDTPHPPLVHAVAADLERLGIPERGQLALTLTDEPDRARSRVLHRLRLLEIPGVERTAGPASGADPTLDEAWTLTQTDLRLPALIEAGSYGATLDAAAAAALGGALDDAGADPGALARVLFDAALCGLDALSEQVLERAAALIGGVGELGGLGELLATALGLWRHDRLLGAHGSPALATVVARCTTRGLWLVEGIRGGPAPADDTRLRAVVALRDALLHADAVLPVPRDAAVAVFARSVAADRPPDLRGASVGVTWVFAAAQDQSPDADVRDDDAALERAVRGAGRRETLGDFLAGLFAVAREQVLAAGPAGVLGLLDELLCELPEDDFLVALPALRLAFSWFPPRERELIAGRLLQRRGVQGSAGSLLRLASDPELLRRARTVEARVDELLAREALLAPAESAGDG</sequence>
<proteinExistence type="predicted"/>
<dbReference type="RefSeq" id="WP_354702150.1">
    <property type="nucleotide sequence ID" value="NZ_CP114014.1"/>
</dbReference>
<name>A0AAU7AVM7_9ACTN</name>
<dbReference type="KEGG" id="parq:DSM112329_02503"/>
<gene>
    <name evidence="1" type="ORF">DSM112329_02503</name>
</gene>
<reference evidence="1" key="1">
    <citation type="submission" date="2022-12" db="EMBL/GenBank/DDBJ databases">
        <title>Paraconexibacter alkalitolerans sp. nov. and Baekduia alba sp. nov., isolated from soil and emended description of the genera Paraconexibacter (Chun et al., 2020) and Baekduia (An et al., 2020).</title>
        <authorList>
            <person name="Vieira S."/>
            <person name="Huber K.J."/>
            <person name="Geppert A."/>
            <person name="Wolf J."/>
            <person name="Neumann-Schaal M."/>
            <person name="Muesken M."/>
            <person name="Overmann J."/>
        </authorList>
    </citation>
    <scope>NUCLEOTIDE SEQUENCE</scope>
    <source>
        <strain evidence="1">AEG42_29</strain>
    </source>
</reference>